<feature type="region of interest" description="Disordered" evidence="1">
    <location>
        <begin position="233"/>
        <end position="253"/>
    </location>
</feature>
<keyword evidence="3" id="KW-0238">DNA-binding</keyword>
<dbReference type="Proteomes" id="UP000501705">
    <property type="component" value="Chromosome"/>
</dbReference>
<sequence length="253" mass="27531">MNALQLSRGIEATGTTTAFAHPSLRDYLDPADGPWGGLFAAPLRLEFVEYDELGSRDAVAGAPIVLPVHTECQAERLRAIRARHAMALLVAVTNDVTGHSTYSAIRSGANFVVNLAISVERQAEVLRARLLDHAGALPRRPRPAVLGAVPDRASAPAARAQRPGRDSTLSTANGSRAAAPPDRPELDEFDTRLLRMLRTTMTVAEIARQNYLSERSMYRRIRNLYDTLGVSGRNDLMNSAEPTPTRSLTVLRA</sequence>
<dbReference type="SMART" id="SM00421">
    <property type="entry name" value="HTH_LUXR"/>
    <property type="match status" value="1"/>
</dbReference>
<gene>
    <name evidence="3" type="ORF">F5X71_05665</name>
</gene>
<evidence type="ECO:0000259" key="2">
    <source>
        <dbReference type="SMART" id="SM00421"/>
    </source>
</evidence>
<dbReference type="RefSeq" id="WP_167460978.1">
    <property type="nucleotide sequence ID" value="NZ_CP046171.1"/>
</dbReference>
<dbReference type="Gene3D" id="1.10.10.10">
    <property type="entry name" value="Winged helix-like DNA-binding domain superfamily/Winged helix DNA-binding domain"/>
    <property type="match status" value="1"/>
</dbReference>
<reference evidence="3 4" key="1">
    <citation type="journal article" date="2019" name="ACS Chem. Biol.">
        <title>Identification and Mobilization of a Cryptic Antibiotic Biosynthesis Gene Locus from a Human-Pathogenic Nocardia Isolate.</title>
        <authorList>
            <person name="Herisse M."/>
            <person name="Ishida K."/>
            <person name="Porter J.L."/>
            <person name="Howden B."/>
            <person name="Hertweck C."/>
            <person name="Stinear T.P."/>
            <person name="Pidot S.J."/>
        </authorList>
    </citation>
    <scope>NUCLEOTIDE SEQUENCE [LARGE SCALE GENOMIC DNA]</scope>
    <source>
        <strain evidence="3 4">AUSMDU00024985</strain>
    </source>
</reference>
<evidence type="ECO:0000256" key="1">
    <source>
        <dbReference type="SAM" id="MobiDB-lite"/>
    </source>
</evidence>
<dbReference type="GO" id="GO:0003677">
    <property type="term" value="F:DNA binding"/>
    <property type="evidence" value="ECO:0007669"/>
    <property type="project" value="UniProtKB-KW"/>
</dbReference>
<feature type="compositionally biased region" description="Polar residues" evidence="1">
    <location>
        <begin position="236"/>
        <end position="253"/>
    </location>
</feature>
<organism evidence="3 4">
    <name type="scientific">Nocardia brasiliensis</name>
    <dbReference type="NCBI Taxonomy" id="37326"/>
    <lineage>
        <taxon>Bacteria</taxon>
        <taxon>Bacillati</taxon>
        <taxon>Actinomycetota</taxon>
        <taxon>Actinomycetes</taxon>
        <taxon>Mycobacteriales</taxon>
        <taxon>Nocardiaceae</taxon>
        <taxon>Nocardia</taxon>
    </lineage>
</organism>
<evidence type="ECO:0000313" key="3">
    <source>
        <dbReference type="EMBL" id="QIS01873.1"/>
    </source>
</evidence>
<dbReference type="AlphaFoldDB" id="A0A6G9XLX8"/>
<dbReference type="EMBL" id="CP046171">
    <property type="protein sequence ID" value="QIS01873.1"/>
    <property type="molecule type" value="Genomic_DNA"/>
</dbReference>
<name>A0A6G9XLX8_NOCBR</name>
<protein>
    <submittedName>
        <fullName evidence="3">DNA-binding response regulator</fullName>
    </submittedName>
</protein>
<dbReference type="GO" id="GO:0006355">
    <property type="term" value="P:regulation of DNA-templated transcription"/>
    <property type="evidence" value="ECO:0007669"/>
    <property type="project" value="InterPro"/>
</dbReference>
<feature type="region of interest" description="Disordered" evidence="1">
    <location>
        <begin position="141"/>
        <end position="187"/>
    </location>
</feature>
<dbReference type="InterPro" id="IPR016032">
    <property type="entry name" value="Sig_transdc_resp-reg_C-effctor"/>
</dbReference>
<dbReference type="InterPro" id="IPR000792">
    <property type="entry name" value="Tscrpt_reg_LuxR_C"/>
</dbReference>
<feature type="domain" description="HTH luxR-type" evidence="2">
    <location>
        <begin position="183"/>
        <end position="240"/>
    </location>
</feature>
<dbReference type="SUPFAM" id="SSF46894">
    <property type="entry name" value="C-terminal effector domain of the bipartite response regulators"/>
    <property type="match status" value="1"/>
</dbReference>
<proteinExistence type="predicted"/>
<dbReference type="InterPro" id="IPR036388">
    <property type="entry name" value="WH-like_DNA-bd_sf"/>
</dbReference>
<feature type="compositionally biased region" description="Low complexity" evidence="1">
    <location>
        <begin position="148"/>
        <end position="161"/>
    </location>
</feature>
<accession>A0A6G9XLX8</accession>
<evidence type="ECO:0000313" key="4">
    <source>
        <dbReference type="Proteomes" id="UP000501705"/>
    </source>
</evidence>